<evidence type="ECO:0000313" key="3">
    <source>
        <dbReference type="Proteomes" id="UP001152888"/>
    </source>
</evidence>
<feature type="signal peptide" evidence="1">
    <location>
        <begin position="1"/>
        <end position="16"/>
    </location>
</feature>
<keyword evidence="3" id="KW-1185">Reference proteome</keyword>
<gene>
    <name evidence="2" type="ORF">ACAOBT_LOCUS12962</name>
</gene>
<dbReference type="OrthoDB" id="7310672at2759"/>
<feature type="chain" id="PRO_5040359986" evidence="1">
    <location>
        <begin position="17"/>
        <end position="145"/>
    </location>
</feature>
<protein>
    <submittedName>
        <fullName evidence="2">Uncharacterized protein</fullName>
    </submittedName>
</protein>
<evidence type="ECO:0000313" key="2">
    <source>
        <dbReference type="EMBL" id="CAH1977930.1"/>
    </source>
</evidence>
<comment type="caution">
    <text evidence="2">The sequence shown here is derived from an EMBL/GenBank/DDBJ whole genome shotgun (WGS) entry which is preliminary data.</text>
</comment>
<sequence>MLRAAVLLALLGAAWGGGKPPDHAADAGQRPPGVLGQPRYDTSSLYRIIPTSPPLQSANTPPLLTVPLTQETFPEPTTTLDVSADDHGFSIGGEDGPTKRHVSRYPVISVSFHRVETPFIIGLWIFFASLAKIGTLRLNTWLETL</sequence>
<dbReference type="EMBL" id="CAKOFQ010006867">
    <property type="protein sequence ID" value="CAH1977930.1"/>
    <property type="molecule type" value="Genomic_DNA"/>
</dbReference>
<dbReference type="AlphaFoldDB" id="A0A9P0PFG5"/>
<accession>A0A9P0PFG5</accession>
<keyword evidence="1" id="KW-0732">Signal</keyword>
<reference evidence="2" key="1">
    <citation type="submission" date="2022-03" db="EMBL/GenBank/DDBJ databases">
        <authorList>
            <person name="Sayadi A."/>
        </authorList>
    </citation>
    <scope>NUCLEOTIDE SEQUENCE</scope>
</reference>
<name>A0A9P0PFG5_ACAOB</name>
<evidence type="ECO:0000256" key="1">
    <source>
        <dbReference type="SAM" id="SignalP"/>
    </source>
</evidence>
<organism evidence="2 3">
    <name type="scientific">Acanthoscelides obtectus</name>
    <name type="common">Bean weevil</name>
    <name type="synonym">Bruchus obtectus</name>
    <dbReference type="NCBI Taxonomy" id="200917"/>
    <lineage>
        <taxon>Eukaryota</taxon>
        <taxon>Metazoa</taxon>
        <taxon>Ecdysozoa</taxon>
        <taxon>Arthropoda</taxon>
        <taxon>Hexapoda</taxon>
        <taxon>Insecta</taxon>
        <taxon>Pterygota</taxon>
        <taxon>Neoptera</taxon>
        <taxon>Endopterygota</taxon>
        <taxon>Coleoptera</taxon>
        <taxon>Polyphaga</taxon>
        <taxon>Cucujiformia</taxon>
        <taxon>Chrysomeloidea</taxon>
        <taxon>Chrysomelidae</taxon>
        <taxon>Bruchinae</taxon>
        <taxon>Bruchini</taxon>
        <taxon>Acanthoscelides</taxon>
    </lineage>
</organism>
<proteinExistence type="predicted"/>
<dbReference type="Proteomes" id="UP001152888">
    <property type="component" value="Unassembled WGS sequence"/>
</dbReference>